<dbReference type="InterPro" id="IPR000383">
    <property type="entry name" value="Xaa-Pro-like_dom"/>
</dbReference>
<comment type="caution">
    <text evidence="3">The sequence shown here is derived from an EMBL/GenBank/DDBJ whole genome shotgun (WGS) entry which is preliminary data.</text>
</comment>
<name>A0A9W4K8G8_9EURO</name>
<dbReference type="GO" id="GO:0016787">
    <property type="term" value="F:hydrolase activity"/>
    <property type="evidence" value="ECO:0007669"/>
    <property type="project" value="InterPro"/>
</dbReference>
<dbReference type="EMBL" id="CAJVRC010000846">
    <property type="protein sequence ID" value="CAG8893404.1"/>
    <property type="molecule type" value="Genomic_DNA"/>
</dbReference>
<organism evidence="3 4">
    <name type="scientific">Penicillium egyptiacum</name>
    <dbReference type="NCBI Taxonomy" id="1303716"/>
    <lineage>
        <taxon>Eukaryota</taxon>
        <taxon>Fungi</taxon>
        <taxon>Dikarya</taxon>
        <taxon>Ascomycota</taxon>
        <taxon>Pezizomycotina</taxon>
        <taxon>Eurotiomycetes</taxon>
        <taxon>Eurotiomycetidae</taxon>
        <taxon>Eurotiales</taxon>
        <taxon>Aspergillaceae</taxon>
        <taxon>Penicillium</taxon>
    </lineage>
</organism>
<accession>A0A9W4K8G8</accession>
<dbReference type="Pfam" id="PF02129">
    <property type="entry name" value="Peptidase_S15"/>
    <property type="match status" value="1"/>
</dbReference>
<proteinExistence type="inferred from homology"/>
<evidence type="ECO:0000259" key="2">
    <source>
        <dbReference type="Pfam" id="PF02129"/>
    </source>
</evidence>
<dbReference type="Proteomes" id="UP001154252">
    <property type="component" value="Unassembled WGS sequence"/>
</dbReference>
<evidence type="ECO:0000313" key="3">
    <source>
        <dbReference type="EMBL" id="CAG8893404.1"/>
    </source>
</evidence>
<sequence>MYIASSRGPVQWCERDGGLAKRGLAFQQSGITVLMYDPRSTGLSNGEPRNNIDPFTQIDDYSDALSFLAVHPMVDQARMGIWGISLSGAMSLACAAVDPRVRFVVAVCPASEYSFAQAKIPGVLGKIAKDRES</sequence>
<evidence type="ECO:0000256" key="1">
    <source>
        <dbReference type="ARBA" id="ARBA00029464"/>
    </source>
</evidence>
<comment type="similarity">
    <text evidence="1">Belongs to the polyketide transferase af380 family.</text>
</comment>
<dbReference type="InterPro" id="IPR029058">
    <property type="entry name" value="AB_hydrolase_fold"/>
</dbReference>
<dbReference type="GO" id="GO:0017000">
    <property type="term" value="P:antibiotic biosynthetic process"/>
    <property type="evidence" value="ECO:0007669"/>
    <property type="project" value="UniProtKB-ARBA"/>
</dbReference>
<dbReference type="PANTHER" id="PTHR47751">
    <property type="entry name" value="SUPERFAMILY HYDROLASE, PUTATIVE (AFU_ORTHOLOGUE AFUA_2G16580)-RELATED"/>
    <property type="match status" value="1"/>
</dbReference>
<keyword evidence="4" id="KW-1185">Reference proteome</keyword>
<dbReference type="GO" id="GO:0072330">
    <property type="term" value="P:monocarboxylic acid biosynthetic process"/>
    <property type="evidence" value="ECO:0007669"/>
    <property type="project" value="UniProtKB-ARBA"/>
</dbReference>
<feature type="domain" description="Xaa-Pro dipeptidyl-peptidase-like" evidence="2">
    <location>
        <begin position="24"/>
        <end position="112"/>
    </location>
</feature>
<gene>
    <name evidence="3" type="ORF">PEGY_LOCUS3511</name>
</gene>
<dbReference type="PANTHER" id="PTHR47751:SF2">
    <property type="entry name" value="DLTD N-TERMINAL DOMAIN PROTEIN (AFU_ORTHOLOGUE AFUA_8G00380)-RELATED"/>
    <property type="match status" value="1"/>
</dbReference>
<evidence type="ECO:0000313" key="4">
    <source>
        <dbReference type="Proteomes" id="UP001154252"/>
    </source>
</evidence>
<dbReference type="OrthoDB" id="2498029at2759"/>
<reference evidence="3" key="1">
    <citation type="submission" date="2021-07" db="EMBL/GenBank/DDBJ databases">
        <authorList>
            <person name="Branca A.L. A."/>
        </authorList>
    </citation>
    <scope>NUCLEOTIDE SEQUENCE</scope>
</reference>
<dbReference type="SUPFAM" id="SSF53474">
    <property type="entry name" value="alpha/beta-Hydrolases"/>
    <property type="match status" value="1"/>
</dbReference>
<dbReference type="InterPro" id="IPR051411">
    <property type="entry name" value="Polyketide_trans_af380"/>
</dbReference>
<protein>
    <recommendedName>
        <fullName evidence="2">Xaa-Pro dipeptidyl-peptidase-like domain-containing protein</fullName>
    </recommendedName>
</protein>
<dbReference type="Gene3D" id="3.40.50.1820">
    <property type="entry name" value="alpha/beta hydrolase"/>
    <property type="match status" value="1"/>
</dbReference>
<dbReference type="AlphaFoldDB" id="A0A9W4K8G8"/>